<dbReference type="PANTHER" id="PTHR18901">
    <property type="entry name" value="2-DEOXYGLUCOSE-6-PHOSPHATE PHOSPHATASE 2"/>
    <property type="match status" value="1"/>
</dbReference>
<organism evidence="5 6">
    <name type="scientific">Symplocastrum torsivum CPER-KK1</name>
    <dbReference type="NCBI Taxonomy" id="450513"/>
    <lineage>
        <taxon>Bacteria</taxon>
        <taxon>Bacillati</taxon>
        <taxon>Cyanobacteriota</taxon>
        <taxon>Cyanophyceae</taxon>
        <taxon>Oscillatoriophycideae</taxon>
        <taxon>Oscillatoriales</taxon>
        <taxon>Microcoleaceae</taxon>
        <taxon>Symplocastrum</taxon>
    </lineage>
</organism>
<dbReference type="GO" id="GO:0046872">
    <property type="term" value="F:metal ion binding"/>
    <property type="evidence" value="ECO:0007669"/>
    <property type="project" value="UniProtKB-KW"/>
</dbReference>
<evidence type="ECO:0000256" key="4">
    <source>
        <dbReference type="ARBA" id="ARBA00022842"/>
    </source>
</evidence>
<comment type="caution">
    <text evidence="5">The sequence shown here is derived from an EMBL/GenBank/DDBJ whole genome shotgun (WGS) entry which is preliminary data.</text>
</comment>
<dbReference type="InterPro" id="IPR041492">
    <property type="entry name" value="HAD_2"/>
</dbReference>
<keyword evidence="4" id="KW-0460">Magnesium</keyword>
<gene>
    <name evidence="5" type="ORF">KME25_00915</name>
</gene>
<protein>
    <submittedName>
        <fullName evidence="5">HAD-IA family hydrolase</fullName>
    </submittedName>
</protein>
<evidence type="ECO:0000256" key="2">
    <source>
        <dbReference type="ARBA" id="ARBA00022723"/>
    </source>
</evidence>
<dbReference type="AlphaFoldDB" id="A0A951PH54"/>
<dbReference type="SFLD" id="SFLDS00003">
    <property type="entry name" value="Haloacid_Dehalogenase"/>
    <property type="match status" value="1"/>
</dbReference>
<evidence type="ECO:0000313" key="6">
    <source>
        <dbReference type="Proteomes" id="UP000753908"/>
    </source>
</evidence>
<dbReference type="Gene3D" id="3.40.50.1000">
    <property type="entry name" value="HAD superfamily/HAD-like"/>
    <property type="match status" value="1"/>
</dbReference>
<dbReference type="InterPro" id="IPR006439">
    <property type="entry name" value="HAD-SF_hydro_IA"/>
</dbReference>
<evidence type="ECO:0000256" key="1">
    <source>
        <dbReference type="ARBA" id="ARBA00001946"/>
    </source>
</evidence>
<dbReference type="Gene3D" id="1.10.150.240">
    <property type="entry name" value="Putative phosphatase, domain 2"/>
    <property type="match status" value="1"/>
</dbReference>
<dbReference type="FunFam" id="1.10.150.240:FF:000001">
    <property type="entry name" value="Haloacid dehalogenase-like hydrolase domain"/>
    <property type="match status" value="1"/>
</dbReference>
<evidence type="ECO:0000313" key="5">
    <source>
        <dbReference type="EMBL" id="MBW4543002.1"/>
    </source>
</evidence>
<dbReference type="InterPro" id="IPR023214">
    <property type="entry name" value="HAD_sf"/>
</dbReference>
<keyword evidence="2" id="KW-0479">Metal-binding</keyword>
<dbReference type="Proteomes" id="UP000753908">
    <property type="component" value="Unassembled WGS sequence"/>
</dbReference>
<dbReference type="GO" id="GO:0043136">
    <property type="term" value="F:sn-glycerol 3-phosphatase activity"/>
    <property type="evidence" value="ECO:0007669"/>
    <property type="project" value="TreeGrafter"/>
</dbReference>
<dbReference type="EMBL" id="JAHHIF010000001">
    <property type="protein sequence ID" value="MBW4543002.1"/>
    <property type="molecule type" value="Genomic_DNA"/>
</dbReference>
<dbReference type="FunFam" id="3.40.50.1000:FF:000055">
    <property type="entry name" value="Haloacid dehalogenase-like hydrolase family protein"/>
    <property type="match status" value="1"/>
</dbReference>
<reference evidence="5" key="1">
    <citation type="submission" date="2021-05" db="EMBL/GenBank/DDBJ databases">
        <authorList>
            <person name="Pietrasiak N."/>
            <person name="Ward R."/>
            <person name="Stajich J.E."/>
            <person name="Kurbessoian T."/>
        </authorList>
    </citation>
    <scope>NUCLEOTIDE SEQUENCE</scope>
    <source>
        <strain evidence="5">CPER-KK1</strain>
    </source>
</reference>
<dbReference type="InterPro" id="IPR023198">
    <property type="entry name" value="PGP-like_dom2"/>
</dbReference>
<dbReference type="Pfam" id="PF13419">
    <property type="entry name" value="HAD_2"/>
    <property type="match status" value="1"/>
</dbReference>
<dbReference type="InterPro" id="IPR036412">
    <property type="entry name" value="HAD-like_sf"/>
</dbReference>
<name>A0A951PH54_9CYAN</name>
<accession>A0A951PH54</accession>
<dbReference type="SUPFAM" id="SSF56784">
    <property type="entry name" value="HAD-like"/>
    <property type="match status" value="1"/>
</dbReference>
<reference evidence="5" key="2">
    <citation type="journal article" date="2022" name="Microbiol. Resour. Announc.">
        <title>Metagenome Sequencing to Explore Phylogenomics of Terrestrial Cyanobacteria.</title>
        <authorList>
            <person name="Ward R.D."/>
            <person name="Stajich J.E."/>
            <person name="Johansen J.R."/>
            <person name="Huntemann M."/>
            <person name="Clum A."/>
            <person name="Foster B."/>
            <person name="Foster B."/>
            <person name="Roux S."/>
            <person name="Palaniappan K."/>
            <person name="Varghese N."/>
            <person name="Mukherjee S."/>
            <person name="Reddy T.B.K."/>
            <person name="Daum C."/>
            <person name="Copeland A."/>
            <person name="Chen I.A."/>
            <person name="Ivanova N.N."/>
            <person name="Kyrpides N.C."/>
            <person name="Shapiro N."/>
            <person name="Eloe-Fadrosh E.A."/>
            <person name="Pietrasiak N."/>
        </authorList>
    </citation>
    <scope>NUCLEOTIDE SEQUENCE</scope>
    <source>
        <strain evidence="5">CPER-KK1</strain>
    </source>
</reference>
<proteinExistence type="predicted"/>
<sequence length="231" mass="25984">MERFKKITHVIYDLDGLLLDTEPLYAQIVQTIISRYGKVCDRAIQAKLAGRNAWDSAQILVERLALPITVQEYLQEREEFLDQLLPQAKPLPGAVRLTKHFYHHQIPQAVATSSARRTFNLKTNHHQEWFALFDCLVVGDDPALKRGKPAPDIFLLAAHRLGAIPEQCLVFEDAPAGMAAALAAGMSVVVVPHPNVDRQLYQGAHQIINSLTDFDPELWQLPSFVVLEDYV</sequence>
<dbReference type="SFLD" id="SFLDG01129">
    <property type="entry name" value="C1.5:_HAD__Beta-PGM__Phosphata"/>
    <property type="match status" value="1"/>
</dbReference>
<dbReference type="NCBIfam" id="TIGR01509">
    <property type="entry name" value="HAD-SF-IA-v3"/>
    <property type="match status" value="1"/>
</dbReference>
<dbReference type="SFLD" id="SFLDG01135">
    <property type="entry name" value="C1.5.6:_HAD__Beta-PGM__Phospha"/>
    <property type="match status" value="1"/>
</dbReference>
<keyword evidence="3 5" id="KW-0378">Hydrolase</keyword>
<comment type="cofactor">
    <cofactor evidence="1">
        <name>Mg(2+)</name>
        <dbReference type="ChEBI" id="CHEBI:18420"/>
    </cofactor>
</comment>
<evidence type="ECO:0000256" key="3">
    <source>
        <dbReference type="ARBA" id="ARBA00022801"/>
    </source>
</evidence>
<dbReference type="PANTHER" id="PTHR18901:SF44">
    <property type="entry name" value="OS01G0757900 PROTEIN"/>
    <property type="match status" value="1"/>
</dbReference>
<dbReference type="GO" id="GO:0006114">
    <property type="term" value="P:glycerol biosynthetic process"/>
    <property type="evidence" value="ECO:0007669"/>
    <property type="project" value="TreeGrafter"/>
</dbReference>